<sequence length="262" mass="29735">MPNFDRVTNEANAVLNELNSIIEPNVLNEKTKSLIQQMLLVIENCTELIDAKNQTIAAKEDIIVQQTHHINLLQQTQLLTQQIVNAPKLREHRRSVVIKNLPESTKSTIAEVAEDDKEKVEKLIDEIGAYSQVAACYRMGKKVDQDGKARIRLLKVLFQTSSQAKELIMNAKKLKGNSNYQKVFIRRSMTESELAEESKKAEAMQNRIEELKIENPQKKYVIYAGKICEKQLDGSKPVPVRNEQLNINFTGGNSEPMDASKF</sequence>
<keyword evidence="1" id="KW-0175">Coiled coil</keyword>
<dbReference type="WBParaSite" id="PDA_v2.g3942.t1">
    <property type="protein sequence ID" value="PDA_v2.g3942.t1"/>
    <property type="gene ID" value="PDA_v2.g3942"/>
</dbReference>
<evidence type="ECO:0000256" key="1">
    <source>
        <dbReference type="SAM" id="Coils"/>
    </source>
</evidence>
<proteinExistence type="predicted"/>
<dbReference type="Proteomes" id="UP000887578">
    <property type="component" value="Unplaced"/>
</dbReference>
<name>A0A914QL44_9BILA</name>
<feature type="coiled-coil region" evidence="1">
    <location>
        <begin position="187"/>
        <end position="214"/>
    </location>
</feature>
<reference evidence="3" key="1">
    <citation type="submission" date="2022-11" db="UniProtKB">
        <authorList>
            <consortium name="WormBaseParasite"/>
        </authorList>
    </citation>
    <scope>IDENTIFICATION</scope>
</reference>
<accession>A0A914QL44</accession>
<protein>
    <submittedName>
        <fullName evidence="3">Uncharacterized protein</fullName>
    </submittedName>
</protein>
<organism evidence="2 3">
    <name type="scientific">Panagrolaimus davidi</name>
    <dbReference type="NCBI Taxonomy" id="227884"/>
    <lineage>
        <taxon>Eukaryota</taxon>
        <taxon>Metazoa</taxon>
        <taxon>Ecdysozoa</taxon>
        <taxon>Nematoda</taxon>
        <taxon>Chromadorea</taxon>
        <taxon>Rhabditida</taxon>
        <taxon>Tylenchina</taxon>
        <taxon>Panagrolaimomorpha</taxon>
        <taxon>Panagrolaimoidea</taxon>
        <taxon>Panagrolaimidae</taxon>
        <taxon>Panagrolaimus</taxon>
    </lineage>
</organism>
<evidence type="ECO:0000313" key="2">
    <source>
        <dbReference type="Proteomes" id="UP000887578"/>
    </source>
</evidence>
<keyword evidence="2" id="KW-1185">Reference proteome</keyword>
<dbReference type="AlphaFoldDB" id="A0A914QL44"/>
<evidence type="ECO:0000313" key="3">
    <source>
        <dbReference type="WBParaSite" id="PDA_v2.g3942.t1"/>
    </source>
</evidence>